<organism evidence="4 5">
    <name type="scientific">Botryobasidium botryosum (strain FD-172 SS1)</name>
    <dbReference type="NCBI Taxonomy" id="930990"/>
    <lineage>
        <taxon>Eukaryota</taxon>
        <taxon>Fungi</taxon>
        <taxon>Dikarya</taxon>
        <taxon>Basidiomycota</taxon>
        <taxon>Agaricomycotina</taxon>
        <taxon>Agaricomycetes</taxon>
        <taxon>Cantharellales</taxon>
        <taxon>Botryobasidiaceae</taxon>
        <taxon>Botryobasidium</taxon>
    </lineage>
</organism>
<dbReference type="Proteomes" id="UP000027195">
    <property type="component" value="Unassembled WGS sequence"/>
</dbReference>
<feature type="compositionally biased region" description="Polar residues" evidence="1">
    <location>
        <begin position="329"/>
        <end position="338"/>
    </location>
</feature>
<evidence type="ECO:0000256" key="3">
    <source>
        <dbReference type="SAM" id="SignalP"/>
    </source>
</evidence>
<protein>
    <recommendedName>
        <fullName evidence="6">Mid2 domain-containing protein</fullName>
    </recommendedName>
</protein>
<dbReference type="InParanoid" id="A0A067ME39"/>
<dbReference type="EMBL" id="KL198040">
    <property type="protein sequence ID" value="KDQ14038.1"/>
    <property type="molecule type" value="Genomic_DNA"/>
</dbReference>
<evidence type="ECO:0000313" key="4">
    <source>
        <dbReference type="EMBL" id="KDQ14038.1"/>
    </source>
</evidence>
<feature type="region of interest" description="Disordered" evidence="1">
    <location>
        <begin position="149"/>
        <end position="168"/>
    </location>
</feature>
<dbReference type="HOGENOM" id="CLU_679700_0_0_1"/>
<evidence type="ECO:0000313" key="5">
    <source>
        <dbReference type="Proteomes" id="UP000027195"/>
    </source>
</evidence>
<accession>A0A067ME39</accession>
<dbReference type="AlphaFoldDB" id="A0A067ME39"/>
<keyword evidence="2" id="KW-0812">Transmembrane</keyword>
<feature type="transmembrane region" description="Helical" evidence="2">
    <location>
        <begin position="172"/>
        <end position="197"/>
    </location>
</feature>
<feature type="chain" id="PRO_5001641316" description="Mid2 domain-containing protein" evidence="3">
    <location>
        <begin position="17"/>
        <end position="338"/>
    </location>
</feature>
<gene>
    <name evidence="4" type="ORF">BOTBODRAFT_33158</name>
</gene>
<evidence type="ECO:0000256" key="1">
    <source>
        <dbReference type="SAM" id="MobiDB-lite"/>
    </source>
</evidence>
<keyword evidence="5" id="KW-1185">Reference proteome</keyword>
<name>A0A067ME39_BOTB1</name>
<reference evidence="5" key="1">
    <citation type="journal article" date="2014" name="Proc. Natl. Acad. Sci. U.S.A.">
        <title>Extensive sampling of basidiomycete genomes demonstrates inadequacy of the white-rot/brown-rot paradigm for wood decay fungi.</title>
        <authorList>
            <person name="Riley R."/>
            <person name="Salamov A.A."/>
            <person name="Brown D.W."/>
            <person name="Nagy L.G."/>
            <person name="Floudas D."/>
            <person name="Held B.W."/>
            <person name="Levasseur A."/>
            <person name="Lombard V."/>
            <person name="Morin E."/>
            <person name="Otillar R."/>
            <person name="Lindquist E.A."/>
            <person name="Sun H."/>
            <person name="LaButti K.M."/>
            <person name="Schmutz J."/>
            <person name="Jabbour D."/>
            <person name="Luo H."/>
            <person name="Baker S.E."/>
            <person name="Pisabarro A.G."/>
            <person name="Walton J.D."/>
            <person name="Blanchette R.A."/>
            <person name="Henrissat B."/>
            <person name="Martin F."/>
            <person name="Cullen D."/>
            <person name="Hibbett D.S."/>
            <person name="Grigoriev I.V."/>
        </authorList>
    </citation>
    <scope>NUCLEOTIDE SEQUENCE [LARGE SCALE GENOMIC DNA]</scope>
    <source>
        <strain evidence="5">FD-172 SS1</strain>
    </source>
</reference>
<feature type="region of interest" description="Disordered" evidence="1">
    <location>
        <begin position="205"/>
        <end position="231"/>
    </location>
</feature>
<feature type="region of interest" description="Disordered" evidence="1">
    <location>
        <begin position="264"/>
        <end position="338"/>
    </location>
</feature>
<evidence type="ECO:0008006" key="6">
    <source>
        <dbReference type="Google" id="ProtNLM"/>
    </source>
</evidence>
<feature type="compositionally biased region" description="Low complexity" evidence="1">
    <location>
        <begin position="274"/>
        <end position="297"/>
    </location>
</feature>
<evidence type="ECO:0000256" key="2">
    <source>
        <dbReference type="SAM" id="Phobius"/>
    </source>
</evidence>
<keyword evidence="3" id="KW-0732">Signal</keyword>
<proteinExistence type="predicted"/>
<feature type="signal peptide" evidence="3">
    <location>
        <begin position="1"/>
        <end position="16"/>
    </location>
</feature>
<keyword evidence="2" id="KW-1133">Transmembrane helix</keyword>
<dbReference type="Gene3D" id="2.60.120.260">
    <property type="entry name" value="Galactose-binding domain-like"/>
    <property type="match status" value="1"/>
</dbReference>
<sequence>MILLAILACLGALASAGIVLVDLDDCDAPPIVYTGSWTQIVNSVHNGSMSNYWNGTNSQTSTPGDKASLTFIGVQFTYWADTDTADAKISLMFDNVSTMLDTFNPVFAGQQTLFSVTNLLNKSHTFTITHMGQPGQFMNLDHLQYGYLAPDSNSSSPSPSSSSSDSKKSAPVGAIVGGVIGGILGLAALGFGIFAFVRSRKAARQKPNPFDTSPFGDPSVAPEKAPHPQMPIPLRVRTSTSVPTYAPVDNSELIDPFHVSSIPQTSTIRREKGSSSVRPGTSSSLGLSSEPLLSSHSGNTEILRDHSVLPAGAMRGVASPLPWNPNFPEKSSASHLLS</sequence>
<keyword evidence="2" id="KW-0472">Membrane</keyword>